<reference evidence="12" key="2">
    <citation type="journal article" date="2021" name="PeerJ">
        <title>Extensive microbial diversity within the chicken gut microbiome revealed by metagenomics and culture.</title>
        <authorList>
            <person name="Gilroy R."/>
            <person name="Ravi A."/>
            <person name="Getino M."/>
            <person name="Pursley I."/>
            <person name="Horton D.L."/>
            <person name="Alikhan N.F."/>
            <person name="Baker D."/>
            <person name="Gharbi K."/>
            <person name="Hall N."/>
            <person name="Watson M."/>
            <person name="Adriaenssens E.M."/>
            <person name="Foster-Nyarko E."/>
            <person name="Jarju S."/>
            <person name="Secka A."/>
            <person name="Antonio M."/>
            <person name="Oren A."/>
            <person name="Chaudhuri R.R."/>
            <person name="La Ragione R."/>
            <person name="Hildebrand F."/>
            <person name="Pallen M.J."/>
        </authorList>
    </citation>
    <scope>NUCLEOTIDE SEQUENCE</scope>
    <source>
        <strain evidence="12">CHK181-108</strain>
    </source>
</reference>
<evidence type="ECO:0000256" key="6">
    <source>
        <dbReference type="ARBA" id="ARBA00022643"/>
    </source>
</evidence>
<dbReference type="HAMAP" id="MF_00300">
    <property type="entry name" value="Chorismate_synth"/>
    <property type="match status" value="1"/>
</dbReference>
<evidence type="ECO:0000256" key="9">
    <source>
        <dbReference type="ARBA" id="ARBA00023141"/>
    </source>
</evidence>
<comment type="catalytic activity">
    <reaction evidence="11">
        <text>5-O-(1-carboxyvinyl)-3-phosphoshikimate = chorismate + phosphate</text>
        <dbReference type="Rhea" id="RHEA:21020"/>
        <dbReference type="ChEBI" id="CHEBI:29748"/>
        <dbReference type="ChEBI" id="CHEBI:43474"/>
        <dbReference type="ChEBI" id="CHEBI:57701"/>
        <dbReference type="EC" id="4.2.3.5"/>
    </reaction>
</comment>
<dbReference type="GO" id="GO:0008652">
    <property type="term" value="P:amino acid biosynthetic process"/>
    <property type="evidence" value="ECO:0007669"/>
    <property type="project" value="UniProtKB-KW"/>
</dbReference>
<dbReference type="PIRSF" id="PIRSF001456">
    <property type="entry name" value="Chorismate_synth"/>
    <property type="match status" value="1"/>
</dbReference>
<evidence type="ECO:0000256" key="8">
    <source>
        <dbReference type="ARBA" id="ARBA00022857"/>
    </source>
</evidence>
<dbReference type="AlphaFoldDB" id="A0A9D1KPT9"/>
<dbReference type="InterPro" id="IPR035904">
    <property type="entry name" value="Chorismate_synth_AroC_sf"/>
</dbReference>
<proteinExistence type="inferred from homology"/>
<dbReference type="Pfam" id="PF01264">
    <property type="entry name" value="Chorismate_synt"/>
    <property type="match status" value="1"/>
</dbReference>
<comment type="cofactor">
    <cofactor evidence="11">
        <name>FMNH2</name>
        <dbReference type="ChEBI" id="CHEBI:57618"/>
    </cofactor>
    <text evidence="11">Reduced FMN (FMNH(2)).</text>
</comment>
<keyword evidence="7 11" id="KW-0274">FAD</keyword>
<dbReference type="SUPFAM" id="SSF103263">
    <property type="entry name" value="Chorismate synthase, AroC"/>
    <property type="match status" value="1"/>
</dbReference>
<comment type="subunit">
    <text evidence="11">Homotetramer.</text>
</comment>
<dbReference type="NCBIfam" id="NF003793">
    <property type="entry name" value="PRK05382.1"/>
    <property type="match status" value="1"/>
</dbReference>
<feature type="binding site" evidence="11">
    <location>
        <position position="330"/>
    </location>
    <ligand>
        <name>FMN</name>
        <dbReference type="ChEBI" id="CHEBI:58210"/>
    </ligand>
</feature>
<accession>A0A9D1KPT9</accession>
<dbReference type="CDD" id="cd07304">
    <property type="entry name" value="Chorismate_synthase"/>
    <property type="match status" value="1"/>
</dbReference>
<evidence type="ECO:0000313" key="12">
    <source>
        <dbReference type="EMBL" id="HIT85169.1"/>
    </source>
</evidence>
<keyword evidence="9 11" id="KW-0057">Aromatic amino acid biosynthesis</keyword>
<dbReference type="FunFam" id="3.60.150.10:FF:000002">
    <property type="entry name" value="Chorismate synthase"/>
    <property type="match status" value="1"/>
</dbReference>
<keyword evidence="6 11" id="KW-0288">FMN</keyword>
<name>A0A9D1KPT9_9FIRM</name>
<dbReference type="GO" id="GO:0004107">
    <property type="term" value="F:chorismate synthase activity"/>
    <property type="evidence" value="ECO:0007669"/>
    <property type="project" value="UniProtKB-UniRule"/>
</dbReference>
<evidence type="ECO:0000256" key="10">
    <source>
        <dbReference type="ARBA" id="ARBA00023239"/>
    </source>
</evidence>
<dbReference type="EMBL" id="DVLU01000040">
    <property type="protein sequence ID" value="HIT85169.1"/>
    <property type="molecule type" value="Genomic_DNA"/>
</dbReference>
<comment type="function">
    <text evidence="11">Catalyzes the anti-1,4-elimination of the C-3 phosphate and the C-6 proR hydrogen from 5-enolpyruvylshikimate-3-phosphate (EPSP) to yield chorismate, which is the branch point compound that serves as the starting substrate for the three terminal pathways of aromatic amino acid biosynthesis. This reaction introduces a second double bond into the aromatic ring system.</text>
</comment>
<sequence>MLRYLTAGETHGKCLTAIIEGMPSGVNIDIEKINEALAARQRGHGRGGRMLIERDTAEILSGVRGGVTLGGPIALRIENKDWKNWSEIMGTEESNGKRAVECPRPGHADLAGGMKYNHRDFRNVLERASARETAARVAVGAVVKQLLESFGITFGRRVVNIGEIYDGGGEPDAEFYERVKASPVGFGSAEREKEAMEYIDKIKAAGESIGGVVEIRAFNVPAGLGSYVHYDRKLDANIAFGVMSVQAIKGVEIGMGFNVSSNCGSKVHDCIVYDGAYHRATNNAGGIEGGMSNGEPIIVRAAMKPIPTLYNPLDTVNISDKSPVKASVERSDACAVPACSVVVEAAVAFEIAKAFLDKFGGDCMADIKASYEAYNERIKKF</sequence>
<dbReference type="InterPro" id="IPR020541">
    <property type="entry name" value="Chorismate_synthase_CS"/>
</dbReference>
<dbReference type="GO" id="GO:0009423">
    <property type="term" value="P:chorismate biosynthetic process"/>
    <property type="evidence" value="ECO:0007669"/>
    <property type="project" value="UniProtKB-UniRule"/>
</dbReference>
<comment type="similarity">
    <text evidence="2 11">Belongs to the chorismate synthase family.</text>
</comment>
<comment type="pathway">
    <text evidence="1 11">Metabolic intermediate biosynthesis; chorismate biosynthesis; chorismate from D-erythrose 4-phosphate and phosphoenolpyruvate: step 7/7.</text>
</comment>
<evidence type="ECO:0000313" key="13">
    <source>
        <dbReference type="Proteomes" id="UP000824165"/>
    </source>
</evidence>
<feature type="binding site" evidence="11">
    <location>
        <position position="289"/>
    </location>
    <ligand>
        <name>FMN</name>
        <dbReference type="ChEBI" id="CHEBI:58210"/>
    </ligand>
</feature>
<keyword evidence="10 11" id="KW-0456">Lyase</keyword>
<dbReference type="GO" id="GO:0009073">
    <property type="term" value="P:aromatic amino acid family biosynthetic process"/>
    <property type="evidence" value="ECO:0007669"/>
    <property type="project" value="UniProtKB-KW"/>
</dbReference>
<comment type="caution">
    <text evidence="12">The sequence shown here is derived from an EMBL/GenBank/DDBJ whole genome shotgun (WGS) entry which is preliminary data.</text>
</comment>
<evidence type="ECO:0000256" key="2">
    <source>
        <dbReference type="ARBA" id="ARBA00008014"/>
    </source>
</evidence>
<protein>
    <recommendedName>
        <fullName evidence="3 11">Chorismate synthase</fullName>
        <shortName evidence="11">CS</shortName>
        <ecNumber evidence="3 11">4.2.3.5</ecNumber>
    </recommendedName>
    <alternativeName>
        <fullName evidence="11">5-enolpyruvylshikimate-3-phosphate phospholyase</fullName>
    </alternativeName>
</protein>
<reference evidence="12" key="1">
    <citation type="submission" date="2020-10" db="EMBL/GenBank/DDBJ databases">
        <authorList>
            <person name="Gilroy R."/>
        </authorList>
    </citation>
    <scope>NUCLEOTIDE SEQUENCE</scope>
    <source>
        <strain evidence="12">CHK181-108</strain>
    </source>
</reference>
<feature type="binding site" evidence="11">
    <location>
        <begin position="246"/>
        <end position="247"/>
    </location>
    <ligand>
        <name>FMN</name>
        <dbReference type="ChEBI" id="CHEBI:58210"/>
    </ligand>
</feature>
<organism evidence="12 13">
    <name type="scientific">Candidatus Ornithomonoglobus intestinigallinarum</name>
    <dbReference type="NCBI Taxonomy" id="2840894"/>
    <lineage>
        <taxon>Bacteria</taxon>
        <taxon>Bacillati</taxon>
        <taxon>Bacillota</taxon>
        <taxon>Clostridia</taxon>
        <taxon>Candidatus Ornithomonoglobus</taxon>
    </lineage>
</organism>
<feature type="binding site" evidence="11">
    <location>
        <begin position="304"/>
        <end position="308"/>
    </location>
    <ligand>
        <name>FMN</name>
        <dbReference type="ChEBI" id="CHEBI:58210"/>
    </ligand>
</feature>
<dbReference type="GO" id="GO:0010181">
    <property type="term" value="F:FMN binding"/>
    <property type="evidence" value="ECO:0007669"/>
    <property type="project" value="TreeGrafter"/>
</dbReference>
<evidence type="ECO:0000256" key="3">
    <source>
        <dbReference type="ARBA" id="ARBA00013036"/>
    </source>
</evidence>
<keyword evidence="4 11" id="KW-0028">Amino-acid biosynthesis</keyword>
<evidence type="ECO:0000256" key="7">
    <source>
        <dbReference type="ARBA" id="ARBA00022827"/>
    </source>
</evidence>
<keyword evidence="8 11" id="KW-0521">NADP</keyword>
<dbReference type="Gene3D" id="3.60.150.10">
    <property type="entry name" value="Chorismate synthase AroC"/>
    <property type="match status" value="1"/>
</dbReference>
<feature type="binding site" evidence="11">
    <location>
        <position position="40"/>
    </location>
    <ligand>
        <name>NADP(+)</name>
        <dbReference type="ChEBI" id="CHEBI:58349"/>
    </ligand>
</feature>
<feature type="binding site" evidence="11">
    <location>
        <position position="46"/>
    </location>
    <ligand>
        <name>NADP(+)</name>
        <dbReference type="ChEBI" id="CHEBI:58349"/>
    </ligand>
</feature>
<evidence type="ECO:0000256" key="5">
    <source>
        <dbReference type="ARBA" id="ARBA00022630"/>
    </source>
</evidence>
<dbReference type="PROSITE" id="PS00788">
    <property type="entry name" value="CHORISMATE_SYNTHASE_2"/>
    <property type="match status" value="1"/>
</dbReference>
<keyword evidence="5 11" id="KW-0285">Flavoprotein</keyword>
<dbReference type="PANTHER" id="PTHR21085">
    <property type="entry name" value="CHORISMATE SYNTHASE"/>
    <property type="match status" value="1"/>
</dbReference>
<dbReference type="InterPro" id="IPR000453">
    <property type="entry name" value="Chorismate_synth"/>
</dbReference>
<dbReference type="EC" id="4.2.3.5" evidence="3 11"/>
<evidence type="ECO:0000256" key="1">
    <source>
        <dbReference type="ARBA" id="ARBA00005044"/>
    </source>
</evidence>
<dbReference type="PANTHER" id="PTHR21085:SF0">
    <property type="entry name" value="CHORISMATE SYNTHASE"/>
    <property type="match status" value="1"/>
</dbReference>
<evidence type="ECO:0000256" key="4">
    <source>
        <dbReference type="ARBA" id="ARBA00022605"/>
    </source>
</evidence>
<dbReference type="Proteomes" id="UP000824165">
    <property type="component" value="Unassembled WGS sequence"/>
</dbReference>
<gene>
    <name evidence="11 12" type="primary">aroC</name>
    <name evidence="12" type="ORF">IAA60_04585</name>
</gene>
<dbReference type="NCBIfam" id="TIGR00033">
    <property type="entry name" value="aroC"/>
    <property type="match status" value="1"/>
</dbReference>
<evidence type="ECO:0000256" key="11">
    <source>
        <dbReference type="HAMAP-Rule" id="MF_00300"/>
    </source>
</evidence>
<dbReference type="GO" id="GO:0005829">
    <property type="term" value="C:cytosol"/>
    <property type="evidence" value="ECO:0007669"/>
    <property type="project" value="TreeGrafter"/>
</dbReference>
<feature type="binding site" evidence="11">
    <location>
        <begin position="127"/>
        <end position="129"/>
    </location>
    <ligand>
        <name>FMN</name>
        <dbReference type="ChEBI" id="CHEBI:58210"/>
    </ligand>
</feature>